<organism evidence="1 2">
    <name type="scientific">Hyalomma asiaticum</name>
    <name type="common">Tick</name>
    <dbReference type="NCBI Taxonomy" id="266040"/>
    <lineage>
        <taxon>Eukaryota</taxon>
        <taxon>Metazoa</taxon>
        <taxon>Ecdysozoa</taxon>
        <taxon>Arthropoda</taxon>
        <taxon>Chelicerata</taxon>
        <taxon>Arachnida</taxon>
        <taxon>Acari</taxon>
        <taxon>Parasitiformes</taxon>
        <taxon>Ixodida</taxon>
        <taxon>Ixodoidea</taxon>
        <taxon>Ixodidae</taxon>
        <taxon>Hyalomminae</taxon>
        <taxon>Hyalomma</taxon>
    </lineage>
</organism>
<evidence type="ECO:0000313" key="1">
    <source>
        <dbReference type="EMBL" id="KAH6934447.1"/>
    </source>
</evidence>
<name>A0ACB7SMT5_HYAAI</name>
<accession>A0ACB7SMT5</accession>
<sequence>MMLLESNTRKNVEVTADVKKPRGQSKLQSYWTSGIYHHAVLDLEVKPWRGLPVQDEVRKAFDLLKALRAVQAQLNTSHPSAGAPHGGYIVLGVRIWPSNRVHFLGNVTEQMQQFAVDGFVPWTHFTEDEFEANYSDCVITGASPLTAVNNNYTMDMYQVMDWVNSSTTWNIHPSLAISVSMCTRVYLSSTGMDAKYGDACQYNNTPPGTSATLCEVKIRYKHLDISLALFDIECEDWQNECTSADSNVVQGWSLLNSTDPLVPDGFFGKKKGHTVLFLLPLRPSSVQA</sequence>
<comment type="caution">
    <text evidence="1">The sequence shown here is derived from an EMBL/GenBank/DDBJ whole genome shotgun (WGS) entry which is preliminary data.</text>
</comment>
<dbReference type="Proteomes" id="UP000821845">
    <property type="component" value="Chromosome 4"/>
</dbReference>
<protein>
    <submittedName>
        <fullName evidence="1">Uncharacterized protein</fullName>
    </submittedName>
</protein>
<evidence type="ECO:0000313" key="2">
    <source>
        <dbReference type="Proteomes" id="UP000821845"/>
    </source>
</evidence>
<proteinExistence type="predicted"/>
<keyword evidence="2" id="KW-1185">Reference proteome</keyword>
<reference evidence="1" key="1">
    <citation type="submission" date="2020-05" db="EMBL/GenBank/DDBJ databases">
        <title>Large-scale comparative analyses of tick genomes elucidate their genetic diversity and vector capacities.</title>
        <authorList>
            <person name="Jia N."/>
            <person name="Wang J."/>
            <person name="Shi W."/>
            <person name="Du L."/>
            <person name="Sun Y."/>
            <person name="Zhan W."/>
            <person name="Jiang J."/>
            <person name="Wang Q."/>
            <person name="Zhang B."/>
            <person name="Ji P."/>
            <person name="Sakyi L.B."/>
            <person name="Cui X."/>
            <person name="Yuan T."/>
            <person name="Jiang B."/>
            <person name="Yang W."/>
            <person name="Lam T.T.-Y."/>
            <person name="Chang Q."/>
            <person name="Ding S."/>
            <person name="Wang X."/>
            <person name="Zhu J."/>
            <person name="Ruan X."/>
            <person name="Zhao L."/>
            <person name="Wei J."/>
            <person name="Que T."/>
            <person name="Du C."/>
            <person name="Cheng J."/>
            <person name="Dai P."/>
            <person name="Han X."/>
            <person name="Huang E."/>
            <person name="Gao Y."/>
            <person name="Liu J."/>
            <person name="Shao H."/>
            <person name="Ye R."/>
            <person name="Li L."/>
            <person name="Wei W."/>
            <person name="Wang X."/>
            <person name="Wang C."/>
            <person name="Yang T."/>
            <person name="Huo Q."/>
            <person name="Li W."/>
            <person name="Guo W."/>
            <person name="Chen H."/>
            <person name="Zhou L."/>
            <person name="Ni X."/>
            <person name="Tian J."/>
            <person name="Zhou Y."/>
            <person name="Sheng Y."/>
            <person name="Liu T."/>
            <person name="Pan Y."/>
            <person name="Xia L."/>
            <person name="Li J."/>
            <person name="Zhao F."/>
            <person name="Cao W."/>
        </authorList>
    </citation>
    <scope>NUCLEOTIDE SEQUENCE</scope>
    <source>
        <strain evidence="1">Hyas-2018</strain>
    </source>
</reference>
<dbReference type="EMBL" id="CM023484">
    <property type="protein sequence ID" value="KAH6934447.1"/>
    <property type="molecule type" value="Genomic_DNA"/>
</dbReference>
<gene>
    <name evidence="1" type="ORF">HPB50_024236</name>
</gene>